<dbReference type="RefSeq" id="WP_012414296.1">
    <property type="nucleotide sequence ID" value="NC_010644.1"/>
</dbReference>
<protein>
    <recommendedName>
        <fullName evidence="3">NYN domain-containing protein</fullName>
    </recommendedName>
</protein>
<organism evidence="1 2">
    <name type="scientific">Elusimicrobium minutum (strain Pei191)</name>
    <dbReference type="NCBI Taxonomy" id="445932"/>
    <lineage>
        <taxon>Bacteria</taxon>
        <taxon>Pseudomonadati</taxon>
        <taxon>Elusimicrobiota</taxon>
        <taxon>Elusimicrobia</taxon>
        <taxon>Elusimicrobiales</taxon>
        <taxon>Elusimicrobiaceae</taxon>
        <taxon>Elusimicrobium</taxon>
    </lineage>
</organism>
<dbReference type="InterPro" id="IPR029060">
    <property type="entry name" value="PIN-like_dom_sf"/>
</dbReference>
<evidence type="ECO:0000313" key="2">
    <source>
        <dbReference type="Proteomes" id="UP000001029"/>
    </source>
</evidence>
<name>B2KAY5_ELUMP</name>
<keyword evidence="2" id="KW-1185">Reference proteome</keyword>
<sequence>MYISKKPSIYIIDGHNFVRSCLNATAENEEELTKEFLDFLEDLSETEHYYGSFFRVIFDGVFRPVGSTVRRALKVYFAEDISADELIYEQALYLHNNGERVTVVTSDRSLQQYVKEYEIKVMFCQKFFNKTKDLV</sequence>
<evidence type="ECO:0008006" key="3">
    <source>
        <dbReference type="Google" id="ProtNLM"/>
    </source>
</evidence>
<reference evidence="1 2" key="1">
    <citation type="journal article" date="2009" name="Appl. Environ. Microbiol.">
        <title>Genomic analysis of 'Elusimicrobium minutum,' the first cultivated representative of the phylum 'Elusimicrobia' (formerly termite group 1).</title>
        <authorList>
            <person name="Herlemann D.P.R."/>
            <person name="Geissinger O."/>
            <person name="Ikeda-Ohtsubo W."/>
            <person name="Kunin V."/>
            <person name="Sun H."/>
            <person name="Lapidus A."/>
            <person name="Hugenholtz P."/>
            <person name="Brune A."/>
        </authorList>
    </citation>
    <scope>NUCLEOTIDE SEQUENCE [LARGE SCALE GENOMIC DNA]</scope>
    <source>
        <strain evidence="1 2">Pei191</strain>
    </source>
</reference>
<dbReference type="Proteomes" id="UP000001029">
    <property type="component" value="Chromosome"/>
</dbReference>
<dbReference type="OrthoDB" id="277392at2"/>
<gene>
    <name evidence="1" type="ordered locus">Emin_0115</name>
</gene>
<evidence type="ECO:0000313" key="1">
    <source>
        <dbReference type="EMBL" id="ACC97681.1"/>
    </source>
</evidence>
<dbReference type="AlphaFoldDB" id="B2KAY5"/>
<dbReference type="STRING" id="445932.Emin_0115"/>
<dbReference type="EMBL" id="CP001055">
    <property type="protein sequence ID" value="ACC97681.1"/>
    <property type="molecule type" value="Genomic_DNA"/>
</dbReference>
<dbReference type="KEGG" id="emi:Emin_0115"/>
<dbReference type="SUPFAM" id="SSF88723">
    <property type="entry name" value="PIN domain-like"/>
    <property type="match status" value="1"/>
</dbReference>
<accession>B2KAY5</accession>
<proteinExistence type="predicted"/>
<dbReference type="HOGENOM" id="CLU_1882481_0_0_0"/>
<dbReference type="Pfam" id="PF05991">
    <property type="entry name" value="NYN_YacP"/>
    <property type="match status" value="1"/>
</dbReference>
<dbReference type="InterPro" id="IPR010298">
    <property type="entry name" value="YacP-like"/>
</dbReference>